<gene>
    <name evidence="2" type="ORF">TVAG_574750</name>
</gene>
<sequence length="186" mass="21038">MIGDNTVDVIRNRCNTFTPYKSFSEHKYQVETCPYPDKPLTKEEDIIITSTISTPSEIIESTETNAVVSNETTTTTNSFVDDQNTGGQPTKPDKSLTIVFIIISVCLLLIIILLVVYVVFLRKKANNEETEESISELKEETVMYQYNTEESDDTISRVNNSIARDDSFDDLPDSLIDPSKFNNFLD</sequence>
<proteinExistence type="predicted"/>
<evidence type="ECO:0000313" key="3">
    <source>
        <dbReference type="Proteomes" id="UP000001542"/>
    </source>
</evidence>
<dbReference type="VEuPathDB" id="TrichDB:TVAGG3_0791660"/>
<evidence type="ECO:0000256" key="1">
    <source>
        <dbReference type="SAM" id="Phobius"/>
    </source>
</evidence>
<protein>
    <submittedName>
        <fullName evidence="2">Uncharacterized protein</fullName>
    </submittedName>
</protein>
<keyword evidence="1" id="KW-0472">Membrane</keyword>
<reference evidence="2" key="2">
    <citation type="journal article" date="2007" name="Science">
        <title>Draft genome sequence of the sexually transmitted pathogen Trichomonas vaginalis.</title>
        <authorList>
            <person name="Carlton J.M."/>
            <person name="Hirt R.P."/>
            <person name="Silva J.C."/>
            <person name="Delcher A.L."/>
            <person name="Schatz M."/>
            <person name="Zhao Q."/>
            <person name="Wortman J.R."/>
            <person name="Bidwell S.L."/>
            <person name="Alsmark U.C.M."/>
            <person name="Besteiro S."/>
            <person name="Sicheritz-Ponten T."/>
            <person name="Noel C.J."/>
            <person name="Dacks J.B."/>
            <person name="Foster P.G."/>
            <person name="Simillion C."/>
            <person name="Van de Peer Y."/>
            <person name="Miranda-Saavedra D."/>
            <person name="Barton G.J."/>
            <person name="Westrop G.D."/>
            <person name="Mueller S."/>
            <person name="Dessi D."/>
            <person name="Fiori P.L."/>
            <person name="Ren Q."/>
            <person name="Paulsen I."/>
            <person name="Zhang H."/>
            <person name="Bastida-Corcuera F.D."/>
            <person name="Simoes-Barbosa A."/>
            <person name="Brown M.T."/>
            <person name="Hayes R.D."/>
            <person name="Mukherjee M."/>
            <person name="Okumura C.Y."/>
            <person name="Schneider R."/>
            <person name="Smith A.J."/>
            <person name="Vanacova S."/>
            <person name="Villalvazo M."/>
            <person name="Haas B.J."/>
            <person name="Pertea M."/>
            <person name="Feldblyum T.V."/>
            <person name="Utterback T.R."/>
            <person name="Shu C.L."/>
            <person name="Osoegawa K."/>
            <person name="de Jong P.J."/>
            <person name="Hrdy I."/>
            <person name="Horvathova L."/>
            <person name="Zubacova Z."/>
            <person name="Dolezal P."/>
            <person name="Malik S.B."/>
            <person name="Logsdon J.M. Jr."/>
            <person name="Henze K."/>
            <person name="Gupta A."/>
            <person name="Wang C.C."/>
            <person name="Dunne R.L."/>
            <person name="Upcroft J.A."/>
            <person name="Upcroft P."/>
            <person name="White O."/>
            <person name="Salzberg S.L."/>
            <person name="Tang P."/>
            <person name="Chiu C.-H."/>
            <person name="Lee Y.-S."/>
            <person name="Embley T.M."/>
            <person name="Coombs G.H."/>
            <person name="Mottram J.C."/>
            <person name="Tachezy J."/>
            <person name="Fraser-Liggett C.M."/>
            <person name="Johnson P.J."/>
        </authorList>
    </citation>
    <scope>NUCLEOTIDE SEQUENCE [LARGE SCALE GENOMIC DNA]</scope>
    <source>
        <strain evidence="2">G3</strain>
    </source>
</reference>
<reference evidence="2" key="1">
    <citation type="submission" date="2006-10" db="EMBL/GenBank/DDBJ databases">
        <authorList>
            <person name="Amadeo P."/>
            <person name="Zhao Q."/>
            <person name="Wortman J."/>
            <person name="Fraser-Liggett C."/>
            <person name="Carlton J."/>
        </authorList>
    </citation>
    <scope>NUCLEOTIDE SEQUENCE</scope>
    <source>
        <strain evidence="2">G3</strain>
    </source>
</reference>
<dbReference type="KEGG" id="tva:4747004"/>
<dbReference type="SMR" id="A2G0I2"/>
<keyword evidence="1" id="KW-0812">Transmembrane</keyword>
<feature type="transmembrane region" description="Helical" evidence="1">
    <location>
        <begin position="98"/>
        <end position="120"/>
    </location>
</feature>
<accession>A2G0I2</accession>
<dbReference type="EMBL" id="DS114209">
    <property type="protein sequence ID" value="EAX89339.1"/>
    <property type="molecule type" value="Genomic_DNA"/>
</dbReference>
<dbReference type="Proteomes" id="UP000001542">
    <property type="component" value="Unassembled WGS sequence"/>
</dbReference>
<dbReference type="RefSeq" id="XP_001302269.1">
    <property type="nucleotide sequence ID" value="XM_001302268.1"/>
</dbReference>
<dbReference type="VEuPathDB" id="TrichDB:TVAG_574750"/>
<dbReference type="InParanoid" id="A2G0I2"/>
<name>A2G0I2_TRIV3</name>
<keyword evidence="1" id="KW-1133">Transmembrane helix</keyword>
<evidence type="ECO:0000313" key="2">
    <source>
        <dbReference type="EMBL" id="EAX89339.1"/>
    </source>
</evidence>
<dbReference type="AlphaFoldDB" id="A2G0I2"/>
<keyword evidence="3" id="KW-1185">Reference proteome</keyword>
<organism evidence="2 3">
    <name type="scientific">Trichomonas vaginalis (strain ATCC PRA-98 / G3)</name>
    <dbReference type="NCBI Taxonomy" id="412133"/>
    <lineage>
        <taxon>Eukaryota</taxon>
        <taxon>Metamonada</taxon>
        <taxon>Parabasalia</taxon>
        <taxon>Trichomonadida</taxon>
        <taxon>Trichomonadidae</taxon>
        <taxon>Trichomonas</taxon>
    </lineage>
</organism>